<evidence type="ECO:0000259" key="11">
    <source>
        <dbReference type="Pfam" id="PF00291"/>
    </source>
</evidence>
<evidence type="ECO:0000256" key="3">
    <source>
        <dbReference type="ARBA" id="ARBA00022605"/>
    </source>
</evidence>
<organism evidence="12 13">
    <name type="scientific">Chaetoceros tenuissimus</name>
    <dbReference type="NCBI Taxonomy" id="426638"/>
    <lineage>
        <taxon>Eukaryota</taxon>
        <taxon>Sar</taxon>
        <taxon>Stramenopiles</taxon>
        <taxon>Ochrophyta</taxon>
        <taxon>Bacillariophyta</taxon>
        <taxon>Coscinodiscophyceae</taxon>
        <taxon>Chaetocerotophycidae</taxon>
        <taxon>Chaetocerotales</taxon>
        <taxon>Chaetocerotaceae</taxon>
        <taxon>Chaetoceros</taxon>
    </lineage>
</organism>
<keyword evidence="4 10" id="KW-0808">Transferase</keyword>
<reference evidence="12 13" key="1">
    <citation type="journal article" date="2021" name="Sci. Rep.">
        <title>The genome of the diatom Chaetoceros tenuissimus carries an ancient integrated fragment of an extant virus.</title>
        <authorList>
            <person name="Hongo Y."/>
            <person name="Kimura K."/>
            <person name="Takaki Y."/>
            <person name="Yoshida Y."/>
            <person name="Baba S."/>
            <person name="Kobayashi G."/>
            <person name="Nagasaki K."/>
            <person name="Hano T."/>
            <person name="Tomaru Y."/>
        </authorList>
    </citation>
    <scope>NUCLEOTIDE SEQUENCE [LARGE SCALE GENOMIC DNA]</scope>
    <source>
        <strain evidence="12 13">NIES-3715</strain>
    </source>
</reference>
<dbReference type="Proteomes" id="UP001054902">
    <property type="component" value="Unassembled WGS sequence"/>
</dbReference>
<evidence type="ECO:0000256" key="5">
    <source>
        <dbReference type="ARBA" id="ARBA00022898"/>
    </source>
</evidence>
<feature type="binding site" evidence="8">
    <location>
        <position position="86"/>
    </location>
    <ligand>
        <name>pyridoxal 5'-phosphate</name>
        <dbReference type="ChEBI" id="CHEBI:597326"/>
    </ligand>
</feature>
<evidence type="ECO:0000256" key="4">
    <source>
        <dbReference type="ARBA" id="ARBA00022679"/>
    </source>
</evidence>
<feature type="binding site" evidence="8">
    <location>
        <position position="292"/>
    </location>
    <ligand>
        <name>pyridoxal 5'-phosphate</name>
        <dbReference type="ChEBI" id="CHEBI:597326"/>
    </ligand>
</feature>
<evidence type="ECO:0000256" key="1">
    <source>
        <dbReference type="ARBA" id="ARBA00001933"/>
    </source>
</evidence>
<evidence type="ECO:0000313" key="13">
    <source>
        <dbReference type="Proteomes" id="UP001054902"/>
    </source>
</evidence>
<gene>
    <name evidence="12" type="ORF">CTEN210_08972</name>
</gene>
<evidence type="ECO:0000313" key="12">
    <source>
        <dbReference type="EMBL" id="GFH52496.1"/>
    </source>
</evidence>
<dbReference type="GO" id="GO:0050017">
    <property type="term" value="F:L-3-cyanoalanine synthase activity"/>
    <property type="evidence" value="ECO:0007669"/>
    <property type="project" value="UniProtKB-EC"/>
</dbReference>
<dbReference type="InterPro" id="IPR001216">
    <property type="entry name" value="P-phosphate_BS"/>
</dbReference>
<dbReference type="GO" id="GO:0006535">
    <property type="term" value="P:cysteine biosynthetic process from serine"/>
    <property type="evidence" value="ECO:0007669"/>
    <property type="project" value="UniProtKB-UniRule"/>
</dbReference>
<evidence type="ECO:0000256" key="7">
    <source>
        <dbReference type="ARBA" id="ARBA00050896"/>
    </source>
</evidence>
<dbReference type="PROSITE" id="PS00901">
    <property type="entry name" value="CYS_SYNTHASE"/>
    <property type="match status" value="1"/>
</dbReference>
<evidence type="ECO:0000256" key="10">
    <source>
        <dbReference type="RuleBase" id="RU003985"/>
    </source>
</evidence>
<dbReference type="CDD" id="cd01561">
    <property type="entry name" value="CBS_like"/>
    <property type="match status" value="1"/>
</dbReference>
<dbReference type="PANTHER" id="PTHR10314">
    <property type="entry name" value="CYSTATHIONINE BETA-SYNTHASE"/>
    <property type="match status" value="1"/>
</dbReference>
<protein>
    <recommendedName>
        <fullName evidence="10">Cysteine synthase</fullName>
        <ecNumber evidence="10">2.5.1.47</ecNumber>
    </recommendedName>
</protein>
<comment type="catalytic activity">
    <reaction evidence="10">
        <text>O-acetyl-L-serine + hydrogen sulfide = L-cysteine + acetate</text>
        <dbReference type="Rhea" id="RHEA:14829"/>
        <dbReference type="ChEBI" id="CHEBI:29919"/>
        <dbReference type="ChEBI" id="CHEBI:30089"/>
        <dbReference type="ChEBI" id="CHEBI:35235"/>
        <dbReference type="ChEBI" id="CHEBI:58340"/>
        <dbReference type="EC" id="2.5.1.47"/>
    </reaction>
</comment>
<dbReference type="InterPro" id="IPR005859">
    <property type="entry name" value="CysK"/>
</dbReference>
<dbReference type="Pfam" id="PF00291">
    <property type="entry name" value="PALP"/>
    <property type="match status" value="1"/>
</dbReference>
<feature type="modified residue" description="N6-(pyridoxal phosphate)lysine" evidence="9">
    <location>
        <position position="55"/>
    </location>
</feature>
<keyword evidence="6 10" id="KW-0198">Cysteine biosynthesis</keyword>
<dbReference type="InterPro" id="IPR050214">
    <property type="entry name" value="Cys_Synth/Cystath_Beta-Synth"/>
</dbReference>
<comment type="catalytic activity">
    <reaction evidence="7">
        <text>hydrogen cyanide + L-cysteine = 3-cyano-L-alanine + hydrogen sulfide + H(+)</text>
        <dbReference type="Rhea" id="RHEA:17821"/>
        <dbReference type="ChEBI" id="CHEBI:15378"/>
        <dbReference type="ChEBI" id="CHEBI:18407"/>
        <dbReference type="ChEBI" id="CHEBI:29919"/>
        <dbReference type="ChEBI" id="CHEBI:35235"/>
        <dbReference type="ChEBI" id="CHEBI:77860"/>
        <dbReference type="EC" id="4.4.1.9"/>
    </reaction>
</comment>
<dbReference type="Gene3D" id="3.40.50.1100">
    <property type="match status" value="2"/>
</dbReference>
<dbReference type="SUPFAM" id="SSF53686">
    <property type="entry name" value="Tryptophan synthase beta subunit-like PLP-dependent enzymes"/>
    <property type="match status" value="1"/>
</dbReference>
<proteinExistence type="inferred from homology"/>
<dbReference type="NCBIfam" id="TIGR01136">
    <property type="entry name" value="cysKM"/>
    <property type="match status" value="1"/>
</dbReference>
<evidence type="ECO:0000256" key="6">
    <source>
        <dbReference type="ARBA" id="ARBA00023192"/>
    </source>
</evidence>
<dbReference type="InterPro" id="IPR005856">
    <property type="entry name" value="Cys_synth"/>
</dbReference>
<comment type="similarity">
    <text evidence="2 10">Belongs to the cysteine synthase/cystathionine beta-synthase family.</text>
</comment>
<dbReference type="AlphaFoldDB" id="A0AAD3CUH6"/>
<dbReference type="EMBL" id="BLLK01000045">
    <property type="protein sequence ID" value="GFH52496.1"/>
    <property type="molecule type" value="Genomic_DNA"/>
</dbReference>
<dbReference type="InterPro" id="IPR001926">
    <property type="entry name" value="TrpB-like_PALP"/>
</dbReference>
<keyword evidence="3 10" id="KW-0028">Amino-acid biosynthesis</keyword>
<feature type="binding site" evidence="8">
    <location>
        <begin position="191"/>
        <end position="195"/>
    </location>
    <ligand>
        <name>pyridoxal 5'-phosphate</name>
        <dbReference type="ChEBI" id="CHEBI:597326"/>
    </ligand>
</feature>
<comment type="cofactor">
    <cofactor evidence="1 8 10">
        <name>pyridoxal 5'-phosphate</name>
        <dbReference type="ChEBI" id="CHEBI:597326"/>
    </cofactor>
</comment>
<accession>A0AAD3CUH6</accession>
<dbReference type="InterPro" id="IPR036052">
    <property type="entry name" value="TrpB-like_PALP_sf"/>
</dbReference>
<dbReference type="GO" id="GO:0004124">
    <property type="term" value="F:cysteine synthase activity"/>
    <property type="evidence" value="ECO:0007669"/>
    <property type="project" value="UniProtKB-UniRule"/>
</dbReference>
<keyword evidence="5 8" id="KW-0663">Pyridoxal phosphate</keyword>
<sequence length="363" mass="38623">MFFAKEHIANHPSDLIGGTPLINLECILKEKGVDTSSGVRLLGKLESLGPCSSVKDRLGLSMINEAEKEGKLVPGESVIVEPTSGNTGIALAFLARERGYRCILTMPETMSVERRLMLLALGAEVVLTPKEVAVKGAIAKAKEIIDGLDGKGVMLDQFSNPANAKIHRETTGPEIWRDTAGKIDIFVAGVGTGGTLTGVSQFIKGSKEHGCKAHKKIKTIAVEPKEQMLITAAKGGEKEGPQGPHRIQGMGAGILPKVLDIDIVDEVVAIHSTEAEETAQSLWLSGLPTGVSAGAIVAAACKVAAREESKGKTIVCVIPSFGERYFSHPMFAKIKKEAEEMKKVALPHPEFDNTQFGFPTPQG</sequence>
<dbReference type="EC" id="2.5.1.47" evidence="10"/>
<feature type="domain" description="Tryptophan synthase beta chain-like PALP" evidence="11">
    <location>
        <begin position="13"/>
        <end position="319"/>
    </location>
</feature>
<evidence type="ECO:0000256" key="8">
    <source>
        <dbReference type="PIRSR" id="PIRSR605856-50"/>
    </source>
</evidence>
<evidence type="ECO:0000256" key="2">
    <source>
        <dbReference type="ARBA" id="ARBA00007103"/>
    </source>
</evidence>
<dbReference type="NCBIfam" id="TIGR01139">
    <property type="entry name" value="cysK"/>
    <property type="match status" value="1"/>
</dbReference>
<name>A0AAD3CUH6_9STRA</name>
<dbReference type="FunFam" id="3.40.50.1100:FF:000002">
    <property type="entry name" value="Cysteine synthase"/>
    <property type="match status" value="1"/>
</dbReference>
<comment type="caution">
    <text evidence="12">The sequence shown here is derived from an EMBL/GenBank/DDBJ whole genome shotgun (WGS) entry which is preliminary data.</text>
</comment>
<keyword evidence="13" id="KW-1185">Reference proteome</keyword>
<dbReference type="FunFam" id="3.40.50.1100:FF:000006">
    <property type="entry name" value="Cysteine synthase"/>
    <property type="match status" value="1"/>
</dbReference>
<evidence type="ECO:0000256" key="9">
    <source>
        <dbReference type="PIRSR" id="PIRSR605856-51"/>
    </source>
</evidence>